<dbReference type="Gene3D" id="1.10.10.60">
    <property type="entry name" value="Homeodomain-like"/>
    <property type="match status" value="1"/>
</dbReference>
<organism evidence="3 4">
    <name type="scientific">Aliivibrio sifiae</name>
    <dbReference type="NCBI Taxonomy" id="566293"/>
    <lineage>
        <taxon>Bacteria</taxon>
        <taxon>Pseudomonadati</taxon>
        <taxon>Pseudomonadota</taxon>
        <taxon>Gammaproteobacteria</taxon>
        <taxon>Vibrionales</taxon>
        <taxon>Vibrionaceae</taxon>
        <taxon>Aliivibrio</taxon>
    </lineage>
</organism>
<proteinExistence type="inferred from homology"/>
<comment type="similarity">
    <text evidence="1">Belongs to the transposase 8 family.</text>
</comment>
<dbReference type="GO" id="GO:0003677">
    <property type="term" value="F:DNA binding"/>
    <property type="evidence" value="ECO:0007669"/>
    <property type="project" value="InterPro"/>
</dbReference>
<accession>A0A2S7XB01</accession>
<dbReference type="EMBL" id="MSCO01000001">
    <property type="protein sequence ID" value="PQJ88530.1"/>
    <property type="molecule type" value="Genomic_DNA"/>
</dbReference>
<dbReference type="SUPFAM" id="SSF46689">
    <property type="entry name" value="Homeodomain-like"/>
    <property type="match status" value="1"/>
</dbReference>
<dbReference type="PANTHER" id="PTHR33215:SF13">
    <property type="entry name" value="PROTEIN DISTAL ANTENNA"/>
    <property type="match status" value="1"/>
</dbReference>
<evidence type="ECO:0008006" key="5">
    <source>
        <dbReference type="Google" id="ProtNLM"/>
    </source>
</evidence>
<dbReference type="GO" id="GO:0006313">
    <property type="term" value="P:DNA transposition"/>
    <property type="evidence" value="ECO:0007669"/>
    <property type="project" value="InterPro"/>
</dbReference>
<dbReference type="PANTHER" id="PTHR33215">
    <property type="entry name" value="PROTEIN DISTAL ANTENNA"/>
    <property type="match status" value="1"/>
</dbReference>
<sequence>MNKKNTRRTFTLEYKQDAVKLVTEQGYSRQKAADSLGISLSAIITWVRQKSPIGDSKEAKSVTLNLSERSELERLRKENQRLLMERDILKKAAVFFAKENG</sequence>
<evidence type="ECO:0000313" key="4">
    <source>
        <dbReference type="Proteomes" id="UP000239263"/>
    </source>
</evidence>
<feature type="coiled-coil region" evidence="2">
    <location>
        <begin position="65"/>
        <end position="92"/>
    </location>
</feature>
<evidence type="ECO:0000313" key="3">
    <source>
        <dbReference type="EMBL" id="PQJ88530.1"/>
    </source>
</evidence>
<dbReference type="Proteomes" id="UP000239263">
    <property type="component" value="Unassembled WGS sequence"/>
</dbReference>
<comment type="caution">
    <text evidence="3">The sequence shown here is derived from an EMBL/GenBank/DDBJ whole genome shotgun (WGS) entry which is preliminary data.</text>
</comment>
<dbReference type="InterPro" id="IPR002514">
    <property type="entry name" value="Transposase_8"/>
</dbReference>
<keyword evidence="2" id="KW-0175">Coiled coil</keyword>
<protein>
    <recommendedName>
        <fullName evidence="5">Transposase</fullName>
    </recommendedName>
</protein>
<name>A0A2S7XB01_9GAMM</name>
<evidence type="ECO:0000256" key="1">
    <source>
        <dbReference type="ARBA" id="ARBA00009964"/>
    </source>
</evidence>
<dbReference type="RefSeq" id="WP_181044542.1">
    <property type="nucleotide sequence ID" value="NZ_CAWNRT010000001.1"/>
</dbReference>
<dbReference type="InterPro" id="IPR009057">
    <property type="entry name" value="Homeodomain-like_sf"/>
</dbReference>
<dbReference type="AlphaFoldDB" id="A0A2S7XB01"/>
<gene>
    <name evidence="3" type="ORF">BTO22_02610</name>
</gene>
<dbReference type="Pfam" id="PF01527">
    <property type="entry name" value="HTH_Tnp_1"/>
    <property type="match status" value="1"/>
</dbReference>
<reference evidence="3 4" key="1">
    <citation type="submission" date="2016-12" db="EMBL/GenBank/DDBJ databases">
        <title>Diversity of luminous bacteria.</title>
        <authorList>
            <person name="Yoshizawa S."/>
            <person name="Kogure K."/>
        </authorList>
    </citation>
    <scope>NUCLEOTIDE SEQUENCE [LARGE SCALE GENOMIC DNA]</scope>
    <source>
        <strain evidence="3 4">ATCC 33715</strain>
    </source>
</reference>
<dbReference type="InterPro" id="IPR051839">
    <property type="entry name" value="RD_transcriptional_regulator"/>
</dbReference>
<evidence type="ECO:0000256" key="2">
    <source>
        <dbReference type="SAM" id="Coils"/>
    </source>
</evidence>
<dbReference type="GO" id="GO:0004803">
    <property type="term" value="F:transposase activity"/>
    <property type="evidence" value="ECO:0007669"/>
    <property type="project" value="InterPro"/>
</dbReference>